<feature type="compositionally biased region" description="Low complexity" evidence="1">
    <location>
        <begin position="76"/>
        <end position="100"/>
    </location>
</feature>
<feature type="domain" description="SPOR" evidence="3">
    <location>
        <begin position="130"/>
        <end position="170"/>
    </location>
</feature>
<sequence length="170" mass="17343">MADKEDSARNFNPRHRIVGAIILIAAAVIFVPMLLDERAPPAEPIAVSEIAPRPTPSEGETKVVVSSVPAETAGKTTAAPSASAADAPPAAATPAAESAPGKTKTPPATVEKTKESSAGPAKAASATSADKSAKGWVVQVGTFANPDNAERLRERLKRHGHAVAAENVTL</sequence>
<dbReference type="PANTHER" id="PTHR38687">
    <property type="entry name" value="CELL DIVISION PROTEIN DEDD-RELATED"/>
    <property type="match status" value="1"/>
</dbReference>
<feature type="non-terminal residue" evidence="4">
    <location>
        <position position="170"/>
    </location>
</feature>
<reference evidence="4 5" key="1">
    <citation type="journal article" date="2016" name="Nat. Commun.">
        <title>Thousands of microbial genomes shed light on interconnected biogeochemical processes in an aquifer system.</title>
        <authorList>
            <person name="Anantharaman K."/>
            <person name="Brown C.T."/>
            <person name="Hug L.A."/>
            <person name="Sharon I."/>
            <person name="Castelle C.J."/>
            <person name="Probst A.J."/>
            <person name="Thomas B.C."/>
            <person name="Singh A."/>
            <person name="Wilkins M.J."/>
            <person name="Karaoz U."/>
            <person name="Brodie E.L."/>
            <person name="Williams K.H."/>
            <person name="Hubbard S.S."/>
            <person name="Banfield J.F."/>
        </authorList>
    </citation>
    <scope>NUCLEOTIDE SEQUENCE [LARGE SCALE GENOMIC DNA]</scope>
</reference>
<keyword evidence="2" id="KW-0812">Transmembrane</keyword>
<name>A0A1F6TUY0_9PROT</name>
<dbReference type="AlphaFoldDB" id="A0A1F6TUY0"/>
<dbReference type="Gene3D" id="3.30.70.1070">
    <property type="entry name" value="Sporulation related repeat"/>
    <property type="match status" value="1"/>
</dbReference>
<accession>A0A1F6TUY0</accession>
<evidence type="ECO:0000313" key="4">
    <source>
        <dbReference type="EMBL" id="OGI48944.1"/>
    </source>
</evidence>
<feature type="transmembrane region" description="Helical" evidence="2">
    <location>
        <begin position="17"/>
        <end position="35"/>
    </location>
</feature>
<feature type="compositionally biased region" description="Low complexity" evidence="1">
    <location>
        <begin position="116"/>
        <end position="130"/>
    </location>
</feature>
<keyword evidence="2" id="KW-0472">Membrane</keyword>
<dbReference type="SUPFAM" id="SSF110997">
    <property type="entry name" value="Sporulation related repeat"/>
    <property type="match status" value="1"/>
</dbReference>
<organism evidence="4 5">
    <name type="scientific">Candidatus Muproteobacteria bacterium RBG_16_65_34</name>
    <dbReference type="NCBI Taxonomy" id="1817760"/>
    <lineage>
        <taxon>Bacteria</taxon>
        <taxon>Pseudomonadati</taxon>
        <taxon>Pseudomonadota</taxon>
        <taxon>Candidatus Muproteobacteria</taxon>
    </lineage>
</organism>
<feature type="region of interest" description="Disordered" evidence="1">
    <location>
        <begin position="48"/>
        <end position="135"/>
    </location>
</feature>
<dbReference type="GO" id="GO:0042834">
    <property type="term" value="F:peptidoglycan binding"/>
    <property type="evidence" value="ECO:0007669"/>
    <property type="project" value="InterPro"/>
</dbReference>
<dbReference type="InterPro" id="IPR052521">
    <property type="entry name" value="Cell_div_SPOR-domain"/>
</dbReference>
<dbReference type="Pfam" id="PF05036">
    <property type="entry name" value="SPOR"/>
    <property type="match status" value="1"/>
</dbReference>
<dbReference type="InterPro" id="IPR036680">
    <property type="entry name" value="SPOR-like_sf"/>
</dbReference>
<dbReference type="EMBL" id="MFSU01000014">
    <property type="protein sequence ID" value="OGI48944.1"/>
    <property type="molecule type" value="Genomic_DNA"/>
</dbReference>
<dbReference type="PROSITE" id="PS51724">
    <property type="entry name" value="SPOR"/>
    <property type="match status" value="1"/>
</dbReference>
<dbReference type="GO" id="GO:0030428">
    <property type="term" value="C:cell septum"/>
    <property type="evidence" value="ECO:0007669"/>
    <property type="project" value="TreeGrafter"/>
</dbReference>
<dbReference type="Proteomes" id="UP000178885">
    <property type="component" value="Unassembled WGS sequence"/>
</dbReference>
<proteinExistence type="predicted"/>
<protein>
    <recommendedName>
        <fullName evidence="3">SPOR domain-containing protein</fullName>
    </recommendedName>
</protein>
<comment type="caution">
    <text evidence="4">The sequence shown here is derived from an EMBL/GenBank/DDBJ whole genome shotgun (WGS) entry which is preliminary data.</text>
</comment>
<gene>
    <name evidence="4" type="ORF">A2151_08995</name>
</gene>
<dbReference type="GO" id="GO:0032506">
    <property type="term" value="P:cytokinetic process"/>
    <property type="evidence" value="ECO:0007669"/>
    <property type="project" value="TreeGrafter"/>
</dbReference>
<dbReference type="STRING" id="1817760.A2151_08995"/>
<evidence type="ECO:0000256" key="2">
    <source>
        <dbReference type="SAM" id="Phobius"/>
    </source>
</evidence>
<evidence type="ECO:0000313" key="5">
    <source>
        <dbReference type="Proteomes" id="UP000178885"/>
    </source>
</evidence>
<keyword evidence="2" id="KW-1133">Transmembrane helix</keyword>
<dbReference type="InterPro" id="IPR007730">
    <property type="entry name" value="SPOR-like_dom"/>
</dbReference>
<dbReference type="PANTHER" id="PTHR38687:SF1">
    <property type="entry name" value="CELL DIVISION PROTEIN DEDD"/>
    <property type="match status" value="1"/>
</dbReference>
<evidence type="ECO:0000256" key="1">
    <source>
        <dbReference type="SAM" id="MobiDB-lite"/>
    </source>
</evidence>
<dbReference type="GO" id="GO:0032153">
    <property type="term" value="C:cell division site"/>
    <property type="evidence" value="ECO:0007669"/>
    <property type="project" value="TreeGrafter"/>
</dbReference>
<evidence type="ECO:0000259" key="3">
    <source>
        <dbReference type="PROSITE" id="PS51724"/>
    </source>
</evidence>